<evidence type="ECO:0000313" key="2">
    <source>
        <dbReference type="EMBL" id="MDG4476691.1"/>
    </source>
</evidence>
<sequence length="176" mass="19731">MFKAERKSLQFDWSLLGDIEWGRPNLGPQTTVAVYRLMQFTLRDAIISHTDVATANRIFYSAGQSAGKAIYGHLLKSTQDFDGFIAELQETLRTLSIGIVRLEASDLQKQRFVLTVAEDLDCSGLPMSDELVCTFDEGFIAALFSSHFGRQFTARETDCWCTGDRVCRFEVVVAEA</sequence>
<dbReference type="InterPro" id="IPR024096">
    <property type="entry name" value="NO_sig/Golgi_transp_ligand-bd"/>
</dbReference>
<feature type="domain" description="4-vinyl reductase 4VR" evidence="1">
    <location>
        <begin position="111"/>
        <end position="173"/>
    </location>
</feature>
<evidence type="ECO:0000313" key="3">
    <source>
        <dbReference type="Proteomes" id="UP001154240"/>
    </source>
</evidence>
<dbReference type="SUPFAM" id="SSF111126">
    <property type="entry name" value="Ligand-binding domain in the NO signalling and Golgi transport"/>
    <property type="match status" value="1"/>
</dbReference>
<dbReference type="PANTHER" id="PTHR35090:SF2">
    <property type="entry name" value="ARSR FAMILY TRANSCRIPTIONAL REGULATOR"/>
    <property type="match status" value="1"/>
</dbReference>
<accession>A0A9X4RM28</accession>
<keyword evidence="3" id="KW-1185">Reference proteome</keyword>
<dbReference type="RefSeq" id="WP_307633656.1">
    <property type="nucleotide sequence ID" value="NZ_JAPHEH010000001.1"/>
</dbReference>
<dbReference type="AlphaFoldDB" id="A0A9X4RM28"/>
<reference evidence="2" key="2">
    <citation type="submission" date="2022-10" db="EMBL/GenBank/DDBJ databases">
        <authorList>
            <person name="Aronson H.S."/>
        </authorList>
    </citation>
    <scope>NUCLEOTIDE SEQUENCE</scope>
    <source>
        <strain evidence="2">RS19-109</strain>
    </source>
</reference>
<dbReference type="InterPro" id="IPR004096">
    <property type="entry name" value="V4R"/>
</dbReference>
<comment type="caution">
    <text evidence="2">The sequence shown here is derived from an EMBL/GenBank/DDBJ whole genome shotgun (WGS) entry which is preliminary data.</text>
</comment>
<dbReference type="PANTHER" id="PTHR35090">
    <property type="entry name" value="DNA-DIRECTED RNA POLYMERASE SUBUNIT I"/>
    <property type="match status" value="1"/>
</dbReference>
<dbReference type="Gene3D" id="3.30.1380.20">
    <property type="entry name" value="Trafficking protein particle complex subunit 3"/>
    <property type="match status" value="1"/>
</dbReference>
<dbReference type="Pfam" id="PF02830">
    <property type="entry name" value="V4R"/>
    <property type="match status" value="1"/>
</dbReference>
<protein>
    <submittedName>
        <fullName evidence="2">4-vinyl reductase</fullName>
    </submittedName>
</protein>
<evidence type="ECO:0000259" key="1">
    <source>
        <dbReference type="SMART" id="SM00989"/>
    </source>
</evidence>
<proteinExistence type="predicted"/>
<dbReference type="Proteomes" id="UP001154240">
    <property type="component" value="Unassembled WGS sequence"/>
</dbReference>
<dbReference type="EMBL" id="JAPHEH010000001">
    <property type="protein sequence ID" value="MDG4476691.1"/>
    <property type="molecule type" value="Genomic_DNA"/>
</dbReference>
<name>A0A9X4RM28_9BACT</name>
<organism evidence="2 3">
    <name type="scientific">Thiovibrio frasassiensis</name>
    <dbReference type="NCBI Taxonomy" id="2984131"/>
    <lineage>
        <taxon>Bacteria</taxon>
        <taxon>Pseudomonadati</taxon>
        <taxon>Thermodesulfobacteriota</taxon>
        <taxon>Desulfobulbia</taxon>
        <taxon>Desulfobulbales</taxon>
        <taxon>Thiovibrionaceae</taxon>
        <taxon>Thiovibrio</taxon>
    </lineage>
</organism>
<gene>
    <name evidence="2" type="ORF">OLX77_11060</name>
</gene>
<dbReference type="SMART" id="SM00989">
    <property type="entry name" value="V4R"/>
    <property type="match status" value="1"/>
</dbReference>
<reference evidence="2" key="1">
    <citation type="journal article" date="2022" name="bioRxiv">
        <title>Thiovibrio frasassiensisgen. nov., sp. nov., an autotrophic, elemental sulfur disproportionating bacterium isolated from sulfidic karst sediment, and proposal of Thiovibrionaceae fam. nov.</title>
        <authorList>
            <person name="Aronson H."/>
            <person name="Thomas C."/>
            <person name="Bhattacharyya M."/>
            <person name="Eckstein S."/>
            <person name="Jensen S."/>
            <person name="Barco R."/>
            <person name="Macalady J."/>
            <person name="Amend J."/>
        </authorList>
    </citation>
    <scope>NUCLEOTIDE SEQUENCE</scope>
    <source>
        <strain evidence="2">RS19-109</strain>
    </source>
</reference>